<protein>
    <recommendedName>
        <fullName evidence="5">Periplasmic binding protein domain-containing protein</fullName>
    </recommendedName>
</protein>
<evidence type="ECO:0000256" key="2">
    <source>
        <dbReference type="ARBA" id="ARBA00007639"/>
    </source>
</evidence>
<accession>A0A2R7YT07</accession>
<dbReference type="Pfam" id="PF13407">
    <property type="entry name" value="Peripla_BP_4"/>
    <property type="match status" value="1"/>
</dbReference>
<evidence type="ECO:0000256" key="3">
    <source>
        <dbReference type="ARBA" id="ARBA00022729"/>
    </source>
</evidence>
<feature type="chain" id="PRO_5039295856" description="Periplasmic binding protein domain-containing protein" evidence="4">
    <location>
        <begin position="29"/>
        <end position="390"/>
    </location>
</feature>
<reference evidence="6 7" key="1">
    <citation type="submission" date="2018-03" db="EMBL/GenBank/DDBJ databases">
        <authorList>
            <person name="Keele B.F."/>
        </authorList>
    </citation>
    <scope>NUCLEOTIDE SEQUENCE [LARGE SCALE GENOMIC DNA]</scope>
    <source>
        <strain evidence="6 7">IB-3</strain>
    </source>
</reference>
<dbReference type="PANTHER" id="PTHR46847:SF1">
    <property type="entry name" value="D-ALLOSE-BINDING PERIPLASMIC PROTEIN-RELATED"/>
    <property type="match status" value="1"/>
</dbReference>
<feature type="domain" description="Periplasmic binding protein" evidence="5">
    <location>
        <begin position="90"/>
        <end position="315"/>
    </location>
</feature>
<name>A0A2R7YT07_9ACTN</name>
<comment type="similarity">
    <text evidence="2">Belongs to the bacterial solute-binding protein 2 family.</text>
</comment>
<sequence length="390" mass="40218">MFIKLRTTTARRVALAGSTLLLAGGLVACGAGEKDGGASGDTSTDQVDAAAARAEQATAEFDDFPQVAPVAGAEALAGKTVWYVPLGTAAPILKAMGDGTSAALAHLDVDVHICDGKFVPTEVAKCLEQASTAGADAVVTSFVDYGLIPAAYDALVDKGIPVLLAGAVPSPDRPADAALAYDDTSVDHAKGVERTADAVIADSKGKANILFLGVTDSPALLKTADHAEKYYADECPGCTVTRIDTNTASLSKLASQVSAELIKNPDIDYIVGEIDESGAPAIAGIQSAGRDGKVKLASTNGNLDALQRIKADDTQIADTGLSPAFWGWRFADGIVRMMTGSEPSTTGAVVRLFTADNVGDLDLTPAGYATNEWYGEDGYQDLFLTAWGAR</sequence>
<dbReference type="PANTHER" id="PTHR46847">
    <property type="entry name" value="D-ALLOSE-BINDING PERIPLASMIC PROTEIN-RELATED"/>
    <property type="match status" value="1"/>
</dbReference>
<dbReference type="AlphaFoldDB" id="A0A2R7YT07"/>
<comment type="subcellular location">
    <subcellularLocation>
        <location evidence="1">Cell envelope</location>
    </subcellularLocation>
</comment>
<dbReference type="InterPro" id="IPR025997">
    <property type="entry name" value="SBP_2_dom"/>
</dbReference>
<dbReference type="Proteomes" id="UP000244867">
    <property type="component" value="Unassembled WGS sequence"/>
</dbReference>
<evidence type="ECO:0000256" key="1">
    <source>
        <dbReference type="ARBA" id="ARBA00004196"/>
    </source>
</evidence>
<dbReference type="GO" id="GO:0030246">
    <property type="term" value="F:carbohydrate binding"/>
    <property type="evidence" value="ECO:0007669"/>
    <property type="project" value="UniProtKB-ARBA"/>
</dbReference>
<keyword evidence="7" id="KW-1185">Reference proteome</keyword>
<dbReference type="RefSeq" id="WP_108346090.1">
    <property type="nucleotide sequence ID" value="NZ_PYXZ01000010.1"/>
</dbReference>
<organism evidence="6 7">
    <name type="scientific">Nocardioides currus</name>
    <dbReference type="NCBI Taxonomy" id="2133958"/>
    <lineage>
        <taxon>Bacteria</taxon>
        <taxon>Bacillati</taxon>
        <taxon>Actinomycetota</taxon>
        <taxon>Actinomycetes</taxon>
        <taxon>Propionibacteriales</taxon>
        <taxon>Nocardioidaceae</taxon>
        <taxon>Nocardioides</taxon>
    </lineage>
</organism>
<dbReference type="GO" id="GO:0030313">
    <property type="term" value="C:cell envelope"/>
    <property type="evidence" value="ECO:0007669"/>
    <property type="project" value="UniProtKB-SubCell"/>
</dbReference>
<evidence type="ECO:0000313" key="6">
    <source>
        <dbReference type="EMBL" id="PUA79520.1"/>
    </source>
</evidence>
<dbReference type="Gene3D" id="3.40.50.2300">
    <property type="match status" value="2"/>
</dbReference>
<evidence type="ECO:0000256" key="4">
    <source>
        <dbReference type="SAM" id="SignalP"/>
    </source>
</evidence>
<dbReference type="EMBL" id="PYXZ01000010">
    <property type="protein sequence ID" value="PUA79520.1"/>
    <property type="molecule type" value="Genomic_DNA"/>
</dbReference>
<dbReference type="InterPro" id="IPR028082">
    <property type="entry name" value="Peripla_BP_I"/>
</dbReference>
<dbReference type="OrthoDB" id="3614783at2"/>
<proteinExistence type="inferred from homology"/>
<gene>
    <name evidence="6" type="ORF">C7S10_19335</name>
</gene>
<evidence type="ECO:0000259" key="5">
    <source>
        <dbReference type="Pfam" id="PF13407"/>
    </source>
</evidence>
<keyword evidence="3 4" id="KW-0732">Signal</keyword>
<dbReference type="SUPFAM" id="SSF53822">
    <property type="entry name" value="Periplasmic binding protein-like I"/>
    <property type="match status" value="1"/>
</dbReference>
<feature type="signal peptide" evidence="4">
    <location>
        <begin position="1"/>
        <end position="28"/>
    </location>
</feature>
<comment type="caution">
    <text evidence="6">The sequence shown here is derived from an EMBL/GenBank/DDBJ whole genome shotgun (WGS) entry which is preliminary data.</text>
</comment>
<dbReference type="PROSITE" id="PS51257">
    <property type="entry name" value="PROKAR_LIPOPROTEIN"/>
    <property type="match status" value="1"/>
</dbReference>
<evidence type="ECO:0000313" key="7">
    <source>
        <dbReference type="Proteomes" id="UP000244867"/>
    </source>
</evidence>